<protein>
    <submittedName>
        <fullName evidence="6">C-type cytochrome biogenesis protein CcmI</fullName>
    </submittedName>
</protein>
<dbReference type="InterPro" id="IPR056413">
    <property type="entry name" value="TPR_CcmH_CycH"/>
</dbReference>
<dbReference type="SUPFAM" id="SSF48452">
    <property type="entry name" value="TPR-like"/>
    <property type="match status" value="1"/>
</dbReference>
<sequence length="362" mass="38726">MMIWIILLAMTAAAVMAVLWPLSRHGAISRQVDPNTQFYREQVAEIDRDRDRGALLPAEAEAAKAEAGRRLLRASHAADTMLDAVGEPALRRRRAASTLALSVIPILALAVYGGLGSPHILERLGRVPVTGQEARTDIGSAVAQIEAHLATNPQDGRGWEVIAPVYLRMGRMDDAVKAYEAALRHLGPDAARLANYGEALVIARDGLVSKNAQTAFEKAVELDPSSAKARLYLARAAEQDGRIGKAREDYAAILTASPTDAPWVPLVREQLARLDGQQAAVASPLDNEAIAGMVASLASRLESQGGSVDEWARLVRSYAVLGQRDKASAAALKARQALAKDADGLKAIDTMTRELQLTNATP</sequence>
<dbReference type="InterPro" id="IPR017560">
    <property type="entry name" value="Cyt_c_biogenesis_CcmI"/>
</dbReference>
<keyword evidence="2" id="KW-0677">Repeat</keyword>
<keyword evidence="4" id="KW-0802">TPR repeat</keyword>
<keyword evidence="3" id="KW-0201">Cytochrome c-type biogenesis</keyword>
<comment type="caution">
    <text evidence="6">The sequence shown here is derived from an EMBL/GenBank/DDBJ whole genome shotgun (WGS) entry which is preliminary data.</text>
</comment>
<dbReference type="PANTHER" id="PTHR47870">
    <property type="entry name" value="CYTOCHROME C-TYPE BIOGENESIS PROTEIN CCMH"/>
    <property type="match status" value="1"/>
</dbReference>
<dbReference type="AlphaFoldDB" id="A0A5N3P7F6"/>
<dbReference type="OrthoDB" id="9815847at2"/>
<evidence type="ECO:0000256" key="3">
    <source>
        <dbReference type="ARBA" id="ARBA00022748"/>
    </source>
</evidence>
<evidence type="ECO:0000256" key="1">
    <source>
        <dbReference type="ARBA" id="ARBA00004196"/>
    </source>
</evidence>
<dbReference type="Proteomes" id="UP000325684">
    <property type="component" value="Unassembled WGS sequence"/>
</dbReference>
<dbReference type="GO" id="GO:0030313">
    <property type="term" value="C:cell envelope"/>
    <property type="evidence" value="ECO:0007669"/>
    <property type="project" value="UniProtKB-SubCell"/>
</dbReference>
<accession>A0A5N3P7F6</accession>
<dbReference type="Gene3D" id="1.25.40.10">
    <property type="entry name" value="Tetratricopeptide repeat domain"/>
    <property type="match status" value="1"/>
</dbReference>
<evidence type="ECO:0000256" key="2">
    <source>
        <dbReference type="ARBA" id="ARBA00022737"/>
    </source>
</evidence>
<dbReference type="NCBIfam" id="TIGR03142">
    <property type="entry name" value="cytochro_ccmI"/>
    <property type="match status" value="1"/>
</dbReference>
<dbReference type="Pfam" id="PF23914">
    <property type="entry name" value="TPR_CcmH_CycH"/>
    <property type="match status" value="1"/>
</dbReference>
<gene>
    <name evidence="6" type="primary">ccmI</name>
    <name evidence="6" type="ORF">FEZ63_17575</name>
</gene>
<proteinExistence type="predicted"/>
<evidence type="ECO:0000313" key="6">
    <source>
        <dbReference type="EMBL" id="KAB0265653.1"/>
    </source>
</evidence>
<dbReference type="EMBL" id="VCMV01000031">
    <property type="protein sequence ID" value="KAB0265653.1"/>
    <property type="molecule type" value="Genomic_DNA"/>
</dbReference>
<dbReference type="InterPro" id="IPR051263">
    <property type="entry name" value="C-type_cytochrome_biogenesis"/>
</dbReference>
<organism evidence="6 7">
    <name type="scientific">Microvirga brassicacearum</name>
    <dbReference type="NCBI Taxonomy" id="2580413"/>
    <lineage>
        <taxon>Bacteria</taxon>
        <taxon>Pseudomonadati</taxon>
        <taxon>Pseudomonadota</taxon>
        <taxon>Alphaproteobacteria</taxon>
        <taxon>Hyphomicrobiales</taxon>
        <taxon>Methylobacteriaceae</taxon>
        <taxon>Microvirga</taxon>
    </lineage>
</organism>
<comment type="subcellular location">
    <subcellularLocation>
        <location evidence="1">Cell envelope</location>
    </subcellularLocation>
</comment>
<name>A0A5N3P7F6_9HYPH</name>
<evidence type="ECO:0000259" key="5">
    <source>
        <dbReference type="Pfam" id="PF23914"/>
    </source>
</evidence>
<dbReference type="RefSeq" id="WP_150946887.1">
    <property type="nucleotide sequence ID" value="NZ_VCMV01000031.1"/>
</dbReference>
<dbReference type="SMART" id="SM00028">
    <property type="entry name" value="TPR"/>
    <property type="match status" value="3"/>
</dbReference>
<dbReference type="InterPro" id="IPR011990">
    <property type="entry name" value="TPR-like_helical_dom_sf"/>
</dbReference>
<evidence type="ECO:0000256" key="4">
    <source>
        <dbReference type="ARBA" id="ARBA00022803"/>
    </source>
</evidence>
<reference evidence="6 7" key="1">
    <citation type="journal article" date="2019" name="Microorganisms">
        <title>Genome Insights into the Novel Species Microvirga brassicacearum, a Rapeseed Endophyte with Biotechnological Potential.</title>
        <authorList>
            <person name="Jimenez-Gomez A."/>
            <person name="Saati-Santamaria Z."/>
            <person name="Igual J.M."/>
            <person name="Rivas R."/>
            <person name="Mateos P.F."/>
            <person name="Garcia-Fraile P."/>
        </authorList>
    </citation>
    <scope>NUCLEOTIDE SEQUENCE [LARGE SCALE GENOMIC DNA]</scope>
    <source>
        <strain evidence="6 7">CDVBN77</strain>
    </source>
</reference>
<keyword evidence="7" id="KW-1185">Reference proteome</keyword>
<dbReference type="InterPro" id="IPR019734">
    <property type="entry name" value="TPR_rpt"/>
</dbReference>
<dbReference type="PANTHER" id="PTHR47870:SF1">
    <property type="entry name" value="CYTOCHROME C-TYPE BIOGENESIS PROTEIN CCMH"/>
    <property type="match status" value="1"/>
</dbReference>
<feature type="domain" description="Cytochrome c-type biogenesis protein H TPR" evidence="5">
    <location>
        <begin position="147"/>
        <end position="262"/>
    </location>
</feature>
<dbReference type="GO" id="GO:0017004">
    <property type="term" value="P:cytochrome complex assembly"/>
    <property type="evidence" value="ECO:0007669"/>
    <property type="project" value="UniProtKB-KW"/>
</dbReference>
<evidence type="ECO:0000313" key="7">
    <source>
        <dbReference type="Proteomes" id="UP000325684"/>
    </source>
</evidence>